<dbReference type="SUPFAM" id="SSF48403">
    <property type="entry name" value="Ankyrin repeat"/>
    <property type="match status" value="1"/>
</dbReference>
<protein>
    <recommendedName>
        <fullName evidence="4">Ankyrin repeat domain-containing protein 54</fullName>
    </recommendedName>
</protein>
<keyword evidence="7" id="KW-1185">Reference proteome</keyword>
<evidence type="ECO:0000313" key="7">
    <source>
        <dbReference type="Proteomes" id="UP000193920"/>
    </source>
</evidence>
<proteinExistence type="predicted"/>
<feature type="non-terminal residue" evidence="6">
    <location>
        <position position="177"/>
    </location>
</feature>
<dbReference type="EMBL" id="MCOG01000091">
    <property type="protein sequence ID" value="ORY53362.1"/>
    <property type="molecule type" value="Genomic_DNA"/>
</dbReference>
<reference evidence="6 7" key="1">
    <citation type="submission" date="2016-08" db="EMBL/GenBank/DDBJ databases">
        <title>A Parts List for Fungal Cellulosomes Revealed by Comparative Genomics.</title>
        <authorList>
            <consortium name="DOE Joint Genome Institute"/>
            <person name="Haitjema C.H."/>
            <person name="Gilmore S.P."/>
            <person name="Henske J.K."/>
            <person name="Solomon K.V."/>
            <person name="De Groot R."/>
            <person name="Kuo A."/>
            <person name="Mondo S.J."/>
            <person name="Salamov A.A."/>
            <person name="Labutti K."/>
            <person name="Zhao Z."/>
            <person name="Chiniquy J."/>
            <person name="Barry K."/>
            <person name="Brewer H.M."/>
            <person name="Purvine S.O."/>
            <person name="Wright A.T."/>
            <person name="Boxma B."/>
            <person name="Van Alen T."/>
            <person name="Hackstein J.H."/>
            <person name="Baker S.E."/>
            <person name="Grigoriev I.V."/>
            <person name="O'Malley M.A."/>
        </authorList>
    </citation>
    <scope>NUCLEOTIDE SEQUENCE [LARGE SCALE GENOMIC DNA]</scope>
    <source>
        <strain evidence="6 7">G1</strain>
    </source>
</reference>
<keyword evidence="2 5" id="KW-0040">ANK repeat</keyword>
<name>A0A1Y2D252_9FUNG</name>
<gene>
    <name evidence="6" type="ORF">LY90DRAFT_383429</name>
</gene>
<feature type="repeat" description="ANK" evidence="5">
    <location>
        <begin position="29"/>
        <end position="61"/>
    </location>
</feature>
<comment type="caution">
    <text evidence="6">The sequence shown here is derived from an EMBL/GenBank/DDBJ whole genome shotgun (WGS) entry which is preliminary data.</text>
</comment>
<dbReference type="InterPro" id="IPR036770">
    <property type="entry name" value="Ankyrin_rpt-contain_sf"/>
</dbReference>
<organism evidence="6 7">
    <name type="scientific">Neocallimastix californiae</name>
    <dbReference type="NCBI Taxonomy" id="1754190"/>
    <lineage>
        <taxon>Eukaryota</taxon>
        <taxon>Fungi</taxon>
        <taxon>Fungi incertae sedis</taxon>
        <taxon>Chytridiomycota</taxon>
        <taxon>Chytridiomycota incertae sedis</taxon>
        <taxon>Neocallimastigomycetes</taxon>
        <taxon>Neocallimastigales</taxon>
        <taxon>Neocallimastigaceae</taxon>
        <taxon>Neocallimastix</taxon>
    </lineage>
</organism>
<dbReference type="AlphaFoldDB" id="A0A1Y2D252"/>
<dbReference type="Proteomes" id="UP000193920">
    <property type="component" value="Unassembled WGS sequence"/>
</dbReference>
<evidence type="ECO:0000256" key="3">
    <source>
        <dbReference type="ARBA" id="ARBA00037385"/>
    </source>
</evidence>
<evidence type="ECO:0000313" key="6">
    <source>
        <dbReference type="EMBL" id="ORY53362.1"/>
    </source>
</evidence>
<accession>A0A1Y2D252</accession>
<evidence type="ECO:0000256" key="5">
    <source>
        <dbReference type="PROSITE-ProRule" id="PRU00023"/>
    </source>
</evidence>
<sequence length="177" mass="20380">MMRAIKSKVSVLVDYLIEIGADLNKENIDGEVPLIHAAKYSNDIIINILVDKGANVNVEDQYGNTPLFYAVKRKHISKKQNIIKSLIKAGANINKMDNVSKIPLTYLIERKVDNTDLIKYFLTYGTILDHIKVDIDMNIFQYLVKMGKSLPEILNIIKNNKFDVNQRDRYDRSMLDY</sequence>
<dbReference type="Pfam" id="PF12796">
    <property type="entry name" value="Ank_2"/>
    <property type="match status" value="1"/>
</dbReference>
<dbReference type="OrthoDB" id="341259at2759"/>
<dbReference type="Gene3D" id="1.25.40.20">
    <property type="entry name" value="Ankyrin repeat-containing domain"/>
    <property type="match status" value="1"/>
</dbReference>
<dbReference type="PROSITE" id="PS50088">
    <property type="entry name" value="ANK_REPEAT"/>
    <property type="match status" value="2"/>
</dbReference>
<dbReference type="PANTHER" id="PTHR24197:SF44">
    <property type="entry name" value="ANKYRIN REPEAT DOMAIN-CONTAINING PROTEIN 54"/>
    <property type="match status" value="1"/>
</dbReference>
<dbReference type="PANTHER" id="PTHR24197">
    <property type="entry name" value="ANKYRIN REPEAT DOMAIN-CONTAINING PROTEIN 61"/>
    <property type="match status" value="1"/>
</dbReference>
<evidence type="ECO:0000256" key="2">
    <source>
        <dbReference type="ARBA" id="ARBA00023043"/>
    </source>
</evidence>
<evidence type="ECO:0000256" key="1">
    <source>
        <dbReference type="ARBA" id="ARBA00022737"/>
    </source>
</evidence>
<comment type="function">
    <text evidence="3">Plays an important role in regulating intracellular signaling events associated with erythroid terminal differentiation.</text>
</comment>
<feature type="repeat" description="ANK" evidence="5">
    <location>
        <begin position="62"/>
        <end position="98"/>
    </location>
</feature>
<evidence type="ECO:0000256" key="4">
    <source>
        <dbReference type="ARBA" id="ARBA00039237"/>
    </source>
</evidence>
<dbReference type="InterPro" id="IPR002110">
    <property type="entry name" value="Ankyrin_rpt"/>
</dbReference>
<keyword evidence="1" id="KW-0677">Repeat</keyword>
<dbReference type="PROSITE" id="PS50297">
    <property type="entry name" value="ANK_REP_REGION"/>
    <property type="match status" value="2"/>
</dbReference>
<dbReference type="SMART" id="SM00248">
    <property type="entry name" value="ANK"/>
    <property type="match status" value="3"/>
</dbReference>
<dbReference type="STRING" id="1754190.A0A1Y2D252"/>